<feature type="transmembrane region" description="Helical" evidence="5">
    <location>
        <begin position="104"/>
        <end position="121"/>
    </location>
</feature>
<sequence>MLIFLFIYAGLIKLLNLSFFRFTISQSPLIIPGTINLISIFIPLLELLTALMLIFTKTYKIGLLFSLFLMNMFTLYLMVLITFYSKIPCACGGILGKTSYTVHILFNLLYIGISLVGIYLVKKSRPSKT</sequence>
<protein>
    <recommendedName>
        <fullName evidence="6">Methylamine utilisation protein MauE domain-containing protein</fullName>
    </recommendedName>
</protein>
<dbReference type="InterPro" id="IPR009908">
    <property type="entry name" value="Methylamine_util_MauE"/>
</dbReference>
<evidence type="ECO:0000256" key="1">
    <source>
        <dbReference type="ARBA" id="ARBA00004141"/>
    </source>
</evidence>
<comment type="subcellular location">
    <subcellularLocation>
        <location evidence="1">Membrane</location>
        <topology evidence="1">Multi-pass membrane protein</topology>
    </subcellularLocation>
</comment>
<evidence type="ECO:0000256" key="3">
    <source>
        <dbReference type="ARBA" id="ARBA00022989"/>
    </source>
</evidence>
<evidence type="ECO:0000256" key="2">
    <source>
        <dbReference type="ARBA" id="ARBA00022692"/>
    </source>
</evidence>
<gene>
    <name evidence="7" type="ORF">SAMN05660895_0783</name>
</gene>
<proteinExistence type="predicted"/>
<feature type="domain" description="Methylamine utilisation protein MauE" evidence="6">
    <location>
        <begin position="2"/>
        <end position="119"/>
    </location>
</feature>
<dbReference type="Pfam" id="PF07291">
    <property type="entry name" value="MauE"/>
    <property type="match status" value="1"/>
</dbReference>
<keyword evidence="8" id="KW-1185">Reference proteome</keyword>
<evidence type="ECO:0000256" key="5">
    <source>
        <dbReference type="SAM" id="Phobius"/>
    </source>
</evidence>
<dbReference type="EMBL" id="FPCJ01000001">
    <property type="protein sequence ID" value="SFV30401.1"/>
    <property type="molecule type" value="Genomic_DNA"/>
</dbReference>
<feature type="transmembrane region" description="Helical" evidence="5">
    <location>
        <begin position="30"/>
        <end position="55"/>
    </location>
</feature>
<dbReference type="GO" id="GO:0016020">
    <property type="term" value="C:membrane"/>
    <property type="evidence" value="ECO:0007669"/>
    <property type="project" value="UniProtKB-SubCell"/>
</dbReference>
<feature type="transmembrane region" description="Helical" evidence="5">
    <location>
        <begin position="62"/>
        <end position="84"/>
    </location>
</feature>
<dbReference type="STRING" id="1393122.SAMN05660895_0783"/>
<evidence type="ECO:0000259" key="6">
    <source>
        <dbReference type="Pfam" id="PF07291"/>
    </source>
</evidence>
<evidence type="ECO:0000256" key="4">
    <source>
        <dbReference type="ARBA" id="ARBA00023136"/>
    </source>
</evidence>
<reference evidence="8" key="1">
    <citation type="submission" date="2016-10" db="EMBL/GenBank/DDBJ databases">
        <authorList>
            <person name="Varghese N."/>
            <person name="Submissions S."/>
        </authorList>
    </citation>
    <scope>NUCLEOTIDE SEQUENCE [LARGE SCALE GENOMIC DNA]</scope>
    <source>
        <strain evidence="8">DSM 14807</strain>
    </source>
</reference>
<dbReference type="GO" id="GO:0030416">
    <property type="term" value="P:methylamine metabolic process"/>
    <property type="evidence" value="ECO:0007669"/>
    <property type="project" value="InterPro"/>
</dbReference>
<organism evidence="7 8">
    <name type="scientific">Thermoflavifilum thermophilum</name>
    <dbReference type="NCBI Taxonomy" id="1393122"/>
    <lineage>
        <taxon>Bacteria</taxon>
        <taxon>Pseudomonadati</taxon>
        <taxon>Bacteroidota</taxon>
        <taxon>Chitinophagia</taxon>
        <taxon>Chitinophagales</taxon>
        <taxon>Chitinophagaceae</taxon>
        <taxon>Thermoflavifilum</taxon>
    </lineage>
</organism>
<name>A0A1I7N6X9_9BACT</name>
<keyword evidence="3 5" id="KW-1133">Transmembrane helix</keyword>
<accession>A0A1I7N6X9</accession>
<dbReference type="AlphaFoldDB" id="A0A1I7N6X9"/>
<evidence type="ECO:0000313" key="7">
    <source>
        <dbReference type="EMBL" id="SFV30401.1"/>
    </source>
</evidence>
<keyword evidence="4 5" id="KW-0472">Membrane</keyword>
<feature type="transmembrane region" description="Helical" evidence="5">
    <location>
        <begin position="5"/>
        <end position="24"/>
    </location>
</feature>
<evidence type="ECO:0000313" key="8">
    <source>
        <dbReference type="Proteomes" id="UP000199537"/>
    </source>
</evidence>
<keyword evidence="2 5" id="KW-0812">Transmembrane</keyword>
<dbReference type="Proteomes" id="UP000199537">
    <property type="component" value="Unassembled WGS sequence"/>
</dbReference>